<dbReference type="PANTHER" id="PTHR43162">
    <property type="match status" value="1"/>
</dbReference>
<dbReference type="SUPFAM" id="SSF51735">
    <property type="entry name" value="NAD(P)-binding Rossmann-fold domains"/>
    <property type="match status" value="1"/>
</dbReference>
<dbReference type="Proteomes" id="UP000265768">
    <property type="component" value="Unassembled WGS sequence"/>
</dbReference>
<sequence length="274" mass="29752">MTILVTGATGNVGRHLVTRLAGTGHHVRALTRDPARAAFPEGVEVVRGDLAVPETVAPALEGVTGLHLITFGGDDYAELTTGPELASLAAGAGVRRITVLAGDVEESPVEKALRDAGLPFARLAPVEFMANALSWADQVRAEGVVRELPDRHLSPMIHEADIADVAAVALTEDGHGDREYWLTGPEALTMRDKLRILGEAVGREIELVELTVDQARERWRAEGYGDEDIEFFLRMWSNPPEEAREVLPTVEEVTGRPARTFAQWARENAAAFRP</sequence>
<dbReference type="Pfam" id="PF05368">
    <property type="entry name" value="NmrA"/>
    <property type="match status" value="1"/>
</dbReference>
<gene>
    <name evidence="2" type="ORF">D5H75_17540</name>
</gene>
<dbReference type="EMBL" id="QZEY01000005">
    <property type="protein sequence ID" value="RJL32200.1"/>
    <property type="molecule type" value="Genomic_DNA"/>
</dbReference>
<evidence type="ECO:0000313" key="3">
    <source>
        <dbReference type="Proteomes" id="UP000265768"/>
    </source>
</evidence>
<organism evidence="2 3">
    <name type="scientific">Bailinhaonella thermotolerans</name>
    <dbReference type="NCBI Taxonomy" id="1070861"/>
    <lineage>
        <taxon>Bacteria</taxon>
        <taxon>Bacillati</taxon>
        <taxon>Actinomycetota</taxon>
        <taxon>Actinomycetes</taxon>
        <taxon>Streptosporangiales</taxon>
        <taxon>Streptosporangiaceae</taxon>
        <taxon>Bailinhaonella</taxon>
    </lineage>
</organism>
<accession>A0A3A4B4A8</accession>
<dbReference type="InterPro" id="IPR051604">
    <property type="entry name" value="Ergot_Alk_Oxidoreductase"/>
</dbReference>
<feature type="domain" description="NmrA-like" evidence="1">
    <location>
        <begin position="2"/>
        <end position="97"/>
    </location>
</feature>
<evidence type="ECO:0000259" key="1">
    <source>
        <dbReference type="Pfam" id="PF05368"/>
    </source>
</evidence>
<comment type="caution">
    <text evidence="2">The sequence shown here is derived from an EMBL/GenBank/DDBJ whole genome shotgun (WGS) entry which is preliminary data.</text>
</comment>
<proteinExistence type="predicted"/>
<dbReference type="InterPro" id="IPR036291">
    <property type="entry name" value="NAD(P)-bd_dom_sf"/>
</dbReference>
<dbReference type="OrthoDB" id="4457504at2"/>
<keyword evidence="3" id="KW-1185">Reference proteome</keyword>
<dbReference type="InterPro" id="IPR008030">
    <property type="entry name" value="NmrA-like"/>
</dbReference>
<protein>
    <submittedName>
        <fullName evidence="2">NAD-dependent epimerase/dehydratase family protein</fullName>
    </submittedName>
</protein>
<dbReference type="Gene3D" id="3.90.25.10">
    <property type="entry name" value="UDP-galactose 4-epimerase, domain 1"/>
    <property type="match status" value="1"/>
</dbReference>
<dbReference type="RefSeq" id="WP_119927518.1">
    <property type="nucleotide sequence ID" value="NZ_QZEY01000005.1"/>
</dbReference>
<reference evidence="2 3" key="1">
    <citation type="submission" date="2018-09" db="EMBL/GenBank/DDBJ databases">
        <title>YIM 75507 draft genome.</title>
        <authorList>
            <person name="Tang S."/>
            <person name="Feng Y."/>
        </authorList>
    </citation>
    <scope>NUCLEOTIDE SEQUENCE [LARGE SCALE GENOMIC DNA]</scope>
    <source>
        <strain evidence="2 3">YIM 75507</strain>
    </source>
</reference>
<dbReference type="PANTHER" id="PTHR43162:SF1">
    <property type="entry name" value="PRESTALK A DIFFERENTIATION PROTEIN A"/>
    <property type="match status" value="1"/>
</dbReference>
<name>A0A3A4B4A8_9ACTN</name>
<evidence type="ECO:0000313" key="2">
    <source>
        <dbReference type="EMBL" id="RJL32200.1"/>
    </source>
</evidence>
<dbReference type="Gene3D" id="3.40.50.720">
    <property type="entry name" value="NAD(P)-binding Rossmann-like Domain"/>
    <property type="match status" value="1"/>
</dbReference>
<dbReference type="AlphaFoldDB" id="A0A3A4B4A8"/>